<name>A0A6N3JWX7_9ACTN</name>
<protein>
    <submittedName>
        <fullName evidence="1">RNA polymerase subunit sigma-70</fullName>
    </submittedName>
</protein>
<evidence type="ECO:0000313" key="2">
    <source>
        <dbReference type="Proteomes" id="UP000253958"/>
    </source>
</evidence>
<dbReference type="EMBL" id="CP031263">
    <property type="protein sequence ID" value="AXH89386.1"/>
    <property type="molecule type" value="Genomic_DNA"/>
</dbReference>
<reference evidence="1 2" key="1">
    <citation type="submission" date="2018-07" db="EMBL/GenBank/DDBJ databases">
        <authorList>
            <person name="Ye Y."/>
        </authorList>
    </citation>
    <scope>NUCLEOTIDE SEQUENCE [LARGE SCALE GENOMIC DNA]</scope>
    <source>
        <strain evidence="2">H14(2018)</strain>
    </source>
</reference>
<reference evidence="1 2" key="2">
    <citation type="submission" date="2018-08" db="EMBL/GenBank/DDBJ databases">
        <title>Streptomyces kandeliansis sp. nov., an endophytic bacterium isolated from mangrove plant.</title>
        <authorList>
            <person name="Wang R."/>
        </authorList>
    </citation>
    <scope>NUCLEOTIDE SEQUENCE [LARGE SCALE GENOMIC DNA]</scope>
    <source>
        <strain evidence="2">H14(2018)</strain>
    </source>
</reference>
<dbReference type="AlphaFoldDB" id="A0A6N3JWX7"/>
<organism evidence="1 2">
    <name type="scientific">Micromonospora aurantiaca</name>
    <name type="common">nom. illeg.</name>
    <dbReference type="NCBI Taxonomy" id="47850"/>
    <lineage>
        <taxon>Bacteria</taxon>
        <taxon>Bacillati</taxon>
        <taxon>Actinomycetota</taxon>
        <taxon>Actinomycetes</taxon>
        <taxon>Micromonosporales</taxon>
        <taxon>Micromonosporaceae</taxon>
        <taxon>Micromonospora</taxon>
    </lineage>
</organism>
<evidence type="ECO:0000313" key="1">
    <source>
        <dbReference type="EMBL" id="AXH89386.1"/>
    </source>
</evidence>
<dbReference type="RefSeq" id="WP_114918940.1">
    <property type="nucleotide sequence ID" value="NZ_CP031263.1"/>
</dbReference>
<sequence>MTLPEPIAHLPDALTSTDPVTRAKALSAALDAVPTLQRSIAAARADAVNELKQGRTWDQVGELLGLHPARASQIARGISGGAKKKTPTG</sequence>
<gene>
    <name evidence="1" type="ORF">DVH21_05235</name>
</gene>
<dbReference type="Proteomes" id="UP000253958">
    <property type="component" value="Chromosome"/>
</dbReference>
<accession>A0A6N3JWX7</accession>
<proteinExistence type="predicted"/>